<name>A0A0C9WZX5_9AGAR</name>
<dbReference type="Proteomes" id="UP000054477">
    <property type="component" value="Unassembled WGS sequence"/>
</dbReference>
<reference evidence="2" key="2">
    <citation type="submission" date="2015-01" db="EMBL/GenBank/DDBJ databases">
        <title>Evolutionary Origins and Diversification of the Mycorrhizal Mutualists.</title>
        <authorList>
            <consortium name="DOE Joint Genome Institute"/>
            <consortium name="Mycorrhizal Genomics Consortium"/>
            <person name="Kohler A."/>
            <person name="Kuo A."/>
            <person name="Nagy L.G."/>
            <person name="Floudas D."/>
            <person name="Copeland A."/>
            <person name="Barry K.W."/>
            <person name="Cichocki N."/>
            <person name="Veneault-Fourrey C."/>
            <person name="LaButti K."/>
            <person name="Lindquist E.A."/>
            <person name="Lipzen A."/>
            <person name="Lundell T."/>
            <person name="Morin E."/>
            <person name="Murat C."/>
            <person name="Riley R."/>
            <person name="Ohm R."/>
            <person name="Sun H."/>
            <person name="Tunlid A."/>
            <person name="Henrissat B."/>
            <person name="Grigoriev I.V."/>
            <person name="Hibbett D.S."/>
            <person name="Martin F."/>
        </authorList>
    </citation>
    <scope>NUCLEOTIDE SEQUENCE [LARGE SCALE GENOMIC DNA]</scope>
    <source>
        <strain evidence="2">LaAM-08-1</strain>
    </source>
</reference>
<protein>
    <submittedName>
        <fullName evidence="1">Unplaced genomic scaffold K443scaffold_834, whole genome shotgun sequence</fullName>
    </submittedName>
</protein>
<evidence type="ECO:0000313" key="1">
    <source>
        <dbReference type="EMBL" id="KIJ89912.1"/>
    </source>
</evidence>
<proteinExistence type="predicted"/>
<gene>
    <name evidence="1" type="ORF">K443DRAFT_15696</name>
</gene>
<keyword evidence="2" id="KW-1185">Reference proteome</keyword>
<dbReference type="EMBL" id="KN839369">
    <property type="protein sequence ID" value="KIJ89912.1"/>
    <property type="molecule type" value="Genomic_DNA"/>
</dbReference>
<accession>A0A0C9WZX5</accession>
<reference evidence="1 2" key="1">
    <citation type="submission" date="2014-04" db="EMBL/GenBank/DDBJ databases">
        <authorList>
            <consortium name="DOE Joint Genome Institute"/>
            <person name="Kuo A."/>
            <person name="Kohler A."/>
            <person name="Nagy L.G."/>
            <person name="Floudas D."/>
            <person name="Copeland A."/>
            <person name="Barry K.W."/>
            <person name="Cichocki N."/>
            <person name="Veneault-Fourrey C."/>
            <person name="LaButti K."/>
            <person name="Lindquist E.A."/>
            <person name="Lipzen A."/>
            <person name="Lundell T."/>
            <person name="Morin E."/>
            <person name="Murat C."/>
            <person name="Sun H."/>
            <person name="Tunlid A."/>
            <person name="Henrissat B."/>
            <person name="Grigoriev I.V."/>
            <person name="Hibbett D.S."/>
            <person name="Martin F."/>
            <person name="Nordberg H.P."/>
            <person name="Cantor M.N."/>
            <person name="Hua S.X."/>
        </authorList>
    </citation>
    <scope>NUCLEOTIDE SEQUENCE [LARGE SCALE GENOMIC DNA]</scope>
    <source>
        <strain evidence="1 2">LaAM-08-1</strain>
    </source>
</reference>
<feature type="non-terminal residue" evidence="1">
    <location>
        <position position="1"/>
    </location>
</feature>
<organism evidence="1 2">
    <name type="scientific">Laccaria amethystina LaAM-08-1</name>
    <dbReference type="NCBI Taxonomy" id="1095629"/>
    <lineage>
        <taxon>Eukaryota</taxon>
        <taxon>Fungi</taxon>
        <taxon>Dikarya</taxon>
        <taxon>Basidiomycota</taxon>
        <taxon>Agaricomycotina</taxon>
        <taxon>Agaricomycetes</taxon>
        <taxon>Agaricomycetidae</taxon>
        <taxon>Agaricales</taxon>
        <taxon>Agaricineae</taxon>
        <taxon>Hydnangiaceae</taxon>
        <taxon>Laccaria</taxon>
    </lineage>
</organism>
<sequence length="102" mass="10851">AQNVELCEHLKVFQGAGLRVRALLDAVAKDPKGKEVYMQEIREESESLALWAIVLPHPVVSSTVVAMVEASLGLFSKGGVVRGLKRVGEGSGAGSEDRGKHV</sequence>
<dbReference type="AlphaFoldDB" id="A0A0C9WZX5"/>
<dbReference type="HOGENOM" id="CLU_159030_0_0_1"/>
<evidence type="ECO:0000313" key="2">
    <source>
        <dbReference type="Proteomes" id="UP000054477"/>
    </source>
</evidence>